<proteinExistence type="predicted"/>
<dbReference type="EMBL" id="AXDT01000130">
    <property type="protein sequence ID" value="ERT12461.1"/>
    <property type="molecule type" value="Genomic_DNA"/>
</dbReference>
<name>U7R1N9_PHOTE</name>
<evidence type="ECO:0000313" key="2">
    <source>
        <dbReference type="Proteomes" id="UP000017133"/>
    </source>
</evidence>
<keyword evidence="2" id="KW-1185">Reference proteome</keyword>
<dbReference type="AlphaFoldDB" id="U7R1N9"/>
<accession>U7R1N9</accession>
<dbReference type="PATRIC" id="fig|1389415.4.peg.2775"/>
<sequence length="33" mass="3868">MPALFAFERGKFGAQLRIEEIIKRGIQIDHRLL</sequence>
<protein>
    <submittedName>
        <fullName evidence="1">Uncharacterized protein</fullName>
    </submittedName>
</protein>
<gene>
    <name evidence="1" type="ORF">O185_13955</name>
</gene>
<comment type="caution">
    <text evidence="1">The sequence shown here is derived from an EMBL/GenBank/DDBJ whole genome shotgun (WGS) entry which is preliminary data.</text>
</comment>
<reference evidence="1 2" key="1">
    <citation type="submission" date="2013-10" db="EMBL/GenBank/DDBJ databases">
        <title>Whole Genome Shotgun Sequence of Photorhabdus temperata J3.</title>
        <authorList>
            <person name="Park G.-S."/>
            <person name="Hong S.-J."/>
            <person name="Shin J.-H."/>
        </authorList>
    </citation>
    <scope>NUCLEOTIDE SEQUENCE [LARGE SCALE GENOMIC DNA]</scope>
    <source>
        <strain evidence="1 2">J3</strain>
    </source>
</reference>
<organism evidence="1 2">
    <name type="scientific">Photorhabdus temperata J3</name>
    <dbReference type="NCBI Taxonomy" id="1389415"/>
    <lineage>
        <taxon>Bacteria</taxon>
        <taxon>Pseudomonadati</taxon>
        <taxon>Pseudomonadota</taxon>
        <taxon>Gammaproteobacteria</taxon>
        <taxon>Enterobacterales</taxon>
        <taxon>Morganellaceae</taxon>
        <taxon>Photorhabdus</taxon>
    </lineage>
</organism>
<dbReference type="Proteomes" id="UP000017133">
    <property type="component" value="Unassembled WGS sequence"/>
</dbReference>
<evidence type="ECO:0000313" key="1">
    <source>
        <dbReference type="EMBL" id="ERT12461.1"/>
    </source>
</evidence>